<keyword evidence="2 6" id="KW-0812">Transmembrane</keyword>
<proteinExistence type="predicted"/>
<keyword evidence="9" id="KW-1185">Reference proteome</keyword>
<reference evidence="8" key="1">
    <citation type="submission" date="2023-10" db="EMBL/GenBank/DDBJ databases">
        <authorList>
            <person name="Chen Y."/>
            <person name="Shah S."/>
            <person name="Dougan E. K."/>
            <person name="Thang M."/>
            <person name="Chan C."/>
        </authorList>
    </citation>
    <scope>NUCLEOTIDE SEQUENCE [LARGE SCALE GENOMIC DNA]</scope>
</reference>
<sequence>MERLAYHLGIYAEMGATRLQLLEYVLHAAEVFFSALFTFEVTLRYIAMQQLFWKDWSCVMDFFIVLATDASLVLEQIGDPSFNVQVVRLLRCTRVLRIFRLSRHNALFESASLMSAALQSCVGAATCAIMIFFTGLSLLALLITRLVRDMYLSDASHLDERQKVQLWMYFGSYSRSMLSMFELALANWPTIGRFLQDEVHEWWMIFIIIFKLTVGFAVETFTAIEMDNNIMVEKKRRADKAHRKKMEALFKKADRNGDGAVGRHEFAHILRLPAVIRTWLASMNLDVSDGALGTPTPDTAADPVRIRAP</sequence>
<dbReference type="SUPFAM" id="SSF81324">
    <property type="entry name" value="Voltage-gated potassium channels"/>
    <property type="match status" value="1"/>
</dbReference>
<keyword evidence="3" id="KW-0106">Calcium</keyword>
<feature type="domain" description="EF-hand" evidence="7">
    <location>
        <begin position="241"/>
        <end position="276"/>
    </location>
</feature>
<evidence type="ECO:0000256" key="3">
    <source>
        <dbReference type="ARBA" id="ARBA00022837"/>
    </source>
</evidence>
<evidence type="ECO:0000256" key="5">
    <source>
        <dbReference type="ARBA" id="ARBA00023136"/>
    </source>
</evidence>
<dbReference type="PROSITE" id="PS50222">
    <property type="entry name" value="EF_HAND_2"/>
    <property type="match status" value="1"/>
</dbReference>
<feature type="transmembrane region" description="Helical" evidence="6">
    <location>
        <begin position="122"/>
        <end position="147"/>
    </location>
</feature>
<organism evidence="8 9">
    <name type="scientific">Prorocentrum cordatum</name>
    <dbReference type="NCBI Taxonomy" id="2364126"/>
    <lineage>
        <taxon>Eukaryota</taxon>
        <taxon>Sar</taxon>
        <taxon>Alveolata</taxon>
        <taxon>Dinophyceae</taxon>
        <taxon>Prorocentrales</taxon>
        <taxon>Prorocentraceae</taxon>
        <taxon>Prorocentrum</taxon>
    </lineage>
</organism>
<dbReference type="EMBL" id="CAUYUJ010007113">
    <property type="protein sequence ID" value="CAK0819600.1"/>
    <property type="molecule type" value="Genomic_DNA"/>
</dbReference>
<comment type="subcellular location">
    <subcellularLocation>
        <location evidence="1">Membrane</location>
        <topology evidence="1">Multi-pass membrane protein</topology>
    </subcellularLocation>
</comment>
<keyword evidence="4 6" id="KW-1133">Transmembrane helix</keyword>
<dbReference type="InterPro" id="IPR011992">
    <property type="entry name" value="EF-hand-dom_pair"/>
</dbReference>
<dbReference type="InterPro" id="IPR018247">
    <property type="entry name" value="EF_Hand_1_Ca_BS"/>
</dbReference>
<evidence type="ECO:0000256" key="6">
    <source>
        <dbReference type="SAM" id="Phobius"/>
    </source>
</evidence>
<dbReference type="Pfam" id="PF00520">
    <property type="entry name" value="Ion_trans"/>
    <property type="match status" value="1"/>
</dbReference>
<dbReference type="InterPro" id="IPR002048">
    <property type="entry name" value="EF_hand_dom"/>
</dbReference>
<evidence type="ECO:0000313" key="9">
    <source>
        <dbReference type="Proteomes" id="UP001189429"/>
    </source>
</evidence>
<name>A0ABN9RKD0_9DINO</name>
<dbReference type="PROSITE" id="PS00018">
    <property type="entry name" value="EF_HAND_1"/>
    <property type="match status" value="1"/>
</dbReference>
<evidence type="ECO:0000256" key="2">
    <source>
        <dbReference type="ARBA" id="ARBA00022692"/>
    </source>
</evidence>
<gene>
    <name evidence="8" type="ORF">PCOR1329_LOCUS21551</name>
</gene>
<feature type="transmembrane region" description="Helical" evidence="6">
    <location>
        <begin position="24"/>
        <end position="46"/>
    </location>
</feature>
<feature type="transmembrane region" description="Helical" evidence="6">
    <location>
        <begin position="202"/>
        <end position="224"/>
    </location>
</feature>
<dbReference type="Gene3D" id="1.10.238.10">
    <property type="entry name" value="EF-hand"/>
    <property type="match status" value="1"/>
</dbReference>
<keyword evidence="5 6" id="KW-0472">Membrane</keyword>
<dbReference type="InterPro" id="IPR027359">
    <property type="entry name" value="Volt_channel_dom_sf"/>
</dbReference>
<comment type="caution">
    <text evidence="8">The sequence shown here is derived from an EMBL/GenBank/DDBJ whole genome shotgun (WGS) entry which is preliminary data.</text>
</comment>
<protein>
    <recommendedName>
        <fullName evidence="7">EF-hand domain-containing protein</fullName>
    </recommendedName>
</protein>
<dbReference type="SUPFAM" id="SSF47473">
    <property type="entry name" value="EF-hand"/>
    <property type="match status" value="1"/>
</dbReference>
<evidence type="ECO:0000256" key="4">
    <source>
        <dbReference type="ARBA" id="ARBA00022989"/>
    </source>
</evidence>
<accession>A0ABN9RKD0</accession>
<dbReference type="Gene3D" id="1.20.120.350">
    <property type="entry name" value="Voltage-gated potassium channels. Chain C"/>
    <property type="match status" value="1"/>
</dbReference>
<dbReference type="Proteomes" id="UP001189429">
    <property type="component" value="Unassembled WGS sequence"/>
</dbReference>
<dbReference type="InterPro" id="IPR005821">
    <property type="entry name" value="Ion_trans_dom"/>
</dbReference>
<feature type="transmembrane region" description="Helical" evidence="6">
    <location>
        <begin position="167"/>
        <end position="190"/>
    </location>
</feature>
<evidence type="ECO:0000259" key="7">
    <source>
        <dbReference type="PROSITE" id="PS50222"/>
    </source>
</evidence>
<evidence type="ECO:0000256" key="1">
    <source>
        <dbReference type="ARBA" id="ARBA00004141"/>
    </source>
</evidence>
<evidence type="ECO:0000313" key="8">
    <source>
        <dbReference type="EMBL" id="CAK0819600.1"/>
    </source>
</evidence>